<accession>A0A644XN82</accession>
<protein>
    <recommendedName>
        <fullName evidence="3">DUF3352 domain-containing protein</fullName>
    </recommendedName>
</protein>
<organism evidence="2">
    <name type="scientific">bioreactor metagenome</name>
    <dbReference type="NCBI Taxonomy" id="1076179"/>
    <lineage>
        <taxon>unclassified sequences</taxon>
        <taxon>metagenomes</taxon>
        <taxon>ecological metagenomes</taxon>
    </lineage>
</organism>
<name>A0A644XN82_9ZZZZ</name>
<evidence type="ECO:0000313" key="2">
    <source>
        <dbReference type="EMBL" id="MPM15534.1"/>
    </source>
</evidence>
<reference evidence="2" key="1">
    <citation type="submission" date="2019-08" db="EMBL/GenBank/DDBJ databases">
        <authorList>
            <person name="Kucharzyk K."/>
            <person name="Murdoch R.W."/>
            <person name="Higgins S."/>
            <person name="Loffler F."/>
        </authorList>
    </citation>
    <scope>NUCLEOTIDE SEQUENCE</scope>
</reference>
<proteinExistence type="predicted"/>
<evidence type="ECO:0000256" key="1">
    <source>
        <dbReference type="SAM" id="MobiDB-lite"/>
    </source>
</evidence>
<dbReference type="AlphaFoldDB" id="A0A644XN82"/>
<feature type="compositionally biased region" description="Basic and acidic residues" evidence="1">
    <location>
        <begin position="534"/>
        <end position="553"/>
    </location>
</feature>
<feature type="region of interest" description="Disordered" evidence="1">
    <location>
        <begin position="529"/>
        <end position="553"/>
    </location>
</feature>
<dbReference type="EMBL" id="VSSQ01002459">
    <property type="protein sequence ID" value="MPM15534.1"/>
    <property type="molecule type" value="Genomic_DNA"/>
</dbReference>
<evidence type="ECO:0008006" key="3">
    <source>
        <dbReference type="Google" id="ProtNLM"/>
    </source>
</evidence>
<comment type="caution">
    <text evidence="2">The sequence shown here is derived from an EMBL/GenBank/DDBJ whole genome shotgun (WGS) entry which is preliminary data.</text>
</comment>
<gene>
    <name evidence="2" type="ORF">SDC9_61905</name>
</gene>
<sequence>MKRRLSALFLSLLLVAALVAPGWSGTLDALPQWPDSAMYGVVNLEKPNEIVQRVVNSYLFKTITALDPGIKMAEEWLKQFPVTSASVVFGLGEKGFSMQGAIRFTDAKKDILARMAEGKGQEGDVDALINSPVPGELILAPMEGSTYAVVSGGGVAVALVSVEGDMILVGFTPEDLAAARDALKDGGRRMKLDRRLPQGNFFFFHDNGMAASELQAESDGVLKPPVGNLLAEAGINAADTGYDFSVFTNFAKVFSLLGEEKSGPMAPGDRILVGGGKPWFVFMGKVFLDKKHFQAVRDAAAAGDSDAAEFVKLLEDMKQFGLDEDAVLKILKNIGIVLGSQTKVMGNPLPGGYAYLSGEKAEVQLLLPLLEMVVRESGMPFETIAREGWTAFYALRQPVEFVMGIKDGVILAGFMTPEGMDAAPEISGRMAALYGNADLNGFLHLDAKVVRETILSLLNPEGPWAPLLAQEEDFVENVPLFLEGLKAAIEFKSLDILASDMERADFTILTEEARQEDIDAISAMAAKWSSMAEQGKEKEGQAGEGAKEEEKKP</sequence>